<feature type="binding site" evidence="9">
    <location>
        <position position="488"/>
    </location>
    <ligand>
        <name>L-methionine</name>
        <dbReference type="ChEBI" id="CHEBI:57844"/>
    </ligand>
</feature>
<evidence type="ECO:0000256" key="6">
    <source>
        <dbReference type="ARBA" id="ARBA00022737"/>
    </source>
</evidence>
<evidence type="ECO:0000259" key="10">
    <source>
        <dbReference type="Pfam" id="PF01717"/>
    </source>
</evidence>
<feature type="active site" description="Proton donor" evidence="9">
    <location>
        <position position="698"/>
    </location>
</feature>
<feature type="binding site" evidence="9">
    <location>
        <position position="669"/>
    </location>
    <ligand>
        <name>Zn(2+)</name>
        <dbReference type="ChEBI" id="CHEBI:29105"/>
        <note>catalytic</note>
    </ligand>
</feature>
<dbReference type="HAMAP" id="MF_00172">
    <property type="entry name" value="Meth_synth"/>
    <property type="match status" value="1"/>
</dbReference>
<feature type="binding site" evidence="9">
    <location>
        <position position="730"/>
    </location>
    <ligand>
        <name>Zn(2+)</name>
        <dbReference type="ChEBI" id="CHEBI:29105"/>
        <note>catalytic</note>
    </ligand>
</feature>
<sequence length="758" mass="86112">MAITHNLGFPRIGAKRELKFALESYWKGQSSLDALKAAGAELRQQHWTDQSQLDWSPVGDFAFYDQVLDMSFTLGNLPERVRGLSGDSLDNYFRIARGRSAADETCGGVQASEMTKWFDTNYHYIVPELSKSTVFSLDASRLIDEFRQARRLNVKAKPVIIGPLTYLWLGKTKDNSDKLALLPRLLPIYVQLLAELAICGAEWVQIDEPILVTELEPIWQQAFVSTYSTLNTNHVKLLLATYFGQLRENLALACRLPVQGLHVDAFNARDEILDVIRKLPVDCVLSLGVVNGRNIWRANLAATLDWLEPIHEKLGNRLWLAPSCSLLHVPVDITSEYKLDTELRSWLSFALQKLNELSTLSAALNNGRHFVERELRDNQMAISARKISTRVHNPAVKEALARINANMERRTSPYSERTHKQREQLQLPPYPTTTIGSFPQTEEIRRARSLFKQGELSESSYNTAMREQIAHSVREQESLGLDVLVHGEAERNDMVEYFGEQLEGYAFSQFGWVQSYGSRCVKPPIMFGDILRPKPMTVKWIQYAQSLTHRPMKGMLTGPVTILNWSFVRDDQPRTVSCQQLALAIREEVLDLESAGIRVIQIDEAALREGLPLRKAQWHEYLQWAIGAFRIAANGVRDNTQIHTHMCYSEFNDIIASIADMDADVITIETSRSDMELLDAFDHFNYPNEIGPGVYDIHSPNIPTQEHIIHLMQKAAKRIPAQRLWVNPDCGLKTRTWSEVIPALRNMVAAAHTLRSTM</sequence>
<dbReference type="PIRSF" id="PIRSF000382">
    <property type="entry name" value="MeTrfase_B12_ind"/>
    <property type="match status" value="1"/>
</dbReference>
<evidence type="ECO:0000259" key="11">
    <source>
        <dbReference type="Pfam" id="PF08267"/>
    </source>
</evidence>
<dbReference type="GO" id="GO:0032259">
    <property type="term" value="P:methylation"/>
    <property type="evidence" value="ECO:0007669"/>
    <property type="project" value="UniProtKB-KW"/>
</dbReference>
<organism evidence="12 13">
    <name type="scientific">Candidatus Vallotiella hemipterorum</name>
    <dbReference type="NCBI Taxonomy" id="1177213"/>
    <lineage>
        <taxon>Bacteria</taxon>
        <taxon>Pseudomonadati</taxon>
        <taxon>Pseudomonadota</taxon>
        <taxon>Betaproteobacteria</taxon>
        <taxon>Burkholderiales</taxon>
        <taxon>Burkholderiaceae</taxon>
        <taxon>Candidatus Vallotiella</taxon>
    </lineage>
</organism>
<feature type="binding site" evidence="9">
    <location>
        <position position="603"/>
    </location>
    <ligand>
        <name>L-methionine</name>
        <dbReference type="ChEBI" id="CHEBI:57844"/>
    </ligand>
</feature>
<proteinExistence type="inferred from homology"/>
<gene>
    <name evidence="9 12" type="primary">metE</name>
    <name evidence="12" type="ORF">MYVALT_G_00250</name>
</gene>
<feature type="binding site" evidence="9">
    <location>
        <position position="565"/>
    </location>
    <ligand>
        <name>5-methyltetrahydropteroyltri-L-glutamate</name>
        <dbReference type="ChEBI" id="CHEBI:58207"/>
    </ligand>
</feature>
<keyword evidence="2 9" id="KW-0489">Methyltransferase</keyword>
<feature type="binding site" evidence="9">
    <location>
        <begin position="435"/>
        <end position="437"/>
    </location>
    <ligand>
        <name>L-homocysteine</name>
        <dbReference type="ChEBI" id="CHEBI:58199"/>
    </ligand>
</feature>
<comment type="cofactor">
    <cofactor evidence="9">
        <name>Zn(2+)</name>
        <dbReference type="ChEBI" id="CHEBI:29105"/>
    </cofactor>
    <text evidence="9">Binds 1 zinc ion per subunit.</text>
</comment>
<evidence type="ECO:0000256" key="2">
    <source>
        <dbReference type="ARBA" id="ARBA00022603"/>
    </source>
</evidence>
<keyword evidence="8 9" id="KW-0486">Methionine biosynthesis</keyword>
<dbReference type="KEGG" id="vtr:MYVALT_G_00250"/>
<evidence type="ECO:0000256" key="5">
    <source>
        <dbReference type="ARBA" id="ARBA00022723"/>
    </source>
</evidence>
<keyword evidence="4 9" id="KW-0808">Transferase</keyword>
<keyword evidence="13" id="KW-1185">Reference proteome</keyword>
<dbReference type="PANTHER" id="PTHR30519">
    <property type="entry name" value="5-METHYLTETRAHYDROPTEROYLTRIGLUTAMATE--HOMOCYSTEINE METHYLTRANSFERASE"/>
    <property type="match status" value="1"/>
</dbReference>
<dbReference type="NCBIfam" id="NF003556">
    <property type="entry name" value="PRK05222.1"/>
    <property type="match status" value="1"/>
</dbReference>
<dbReference type="Pfam" id="PF01717">
    <property type="entry name" value="Meth_synt_2"/>
    <property type="match status" value="1"/>
</dbReference>
<dbReference type="InterPro" id="IPR013215">
    <property type="entry name" value="Cbl-indep_Met_Synth_N"/>
</dbReference>
<feature type="binding site" evidence="9">
    <location>
        <begin position="16"/>
        <end position="19"/>
    </location>
    <ligand>
        <name>5-methyltetrahydropteroyltri-L-glutamate</name>
        <dbReference type="ChEBI" id="CHEBI:58207"/>
    </ligand>
</feature>
<keyword evidence="6 9" id="KW-0677">Repeat</keyword>
<comment type="function">
    <text evidence="9">Catalyzes the transfer of a methyl group from 5-methyltetrahydrofolate to homocysteine resulting in methionine formation.</text>
</comment>
<comment type="catalytic activity">
    <reaction evidence="9">
        <text>5-methyltetrahydropteroyltri-L-glutamate + L-homocysteine = tetrahydropteroyltri-L-glutamate + L-methionine</text>
        <dbReference type="Rhea" id="RHEA:21196"/>
        <dbReference type="ChEBI" id="CHEBI:57844"/>
        <dbReference type="ChEBI" id="CHEBI:58140"/>
        <dbReference type="ChEBI" id="CHEBI:58199"/>
        <dbReference type="ChEBI" id="CHEBI:58207"/>
        <dbReference type="EC" id="2.1.1.14"/>
    </reaction>
</comment>
<dbReference type="Proteomes" id="UP000693996">
    <property type="component" value="Chromosome"/>
</dbReference>
<comment type="similarity">
    <text evidence="1 9">Belongs to the vitamin-B12 independent methionine synthase family.</text>
</comment>
<reference evidence="12 13" key="1">
    <citation type="submission" date="2021-06" db="EMBL/GenBank/DDBJ databases">
        <authorList>
            <person name="Szabo G."/>
        </authorList>
    </citation>
    <scope>NUCLEOTIDE SEQUENCE [LARGE SCALE GENOMIC DNA]</scope>
    <source>
        <strain evidence="12">MYVALT</strain>
    </source>
</reference>
<evidence type="ECO:0000256" key="4">
    <source>
        <dbReference type="ARBA" id="ARBA00022679"/>
    </source>
</evidence>
<dbReference type="EMBL" id="OU343031">
    <property type="protein sequence ID" value="CAG7594742.1"/>
    <property type="molecule type" value="Genomic_DNA"/>
</dbReference>
<dbReference type="NCBIfam" id="TIGR01371">
    <property type="entry name" value="met_syn_B12ind"/>
    <property type="match status" value="1"/>
</dbReference>
<evidence type="ECO:0000256" key="8">
    <source>
        <dbReference type="ARBA" id="ARBA00023167"/>
    </source>
</evidence>
<name>A0A916NUA8_9BURK</name>
<evidence type="ECO:0000256" key="9">
    <source>
        <dbReference type="HAMAP-Rule" id="MF_00172"/>
    </source>
</evidence>
<dbReference type="CDD" id="cd03311">
    <property type="entry name" value="CIMS_C_terminal_like"/>
    <property type="match status" value="1"/>
</dbReference>
<dbReference type="RefSeq" id="WP_216796271.1">
    <property type="nucleotide sequence ID" value="NZ_OU343031.1"/>
</dbReference>
<feature type="binding site" evidence="9">
    <location>
        <position position="116"/>
    </location>
    <ligand>
        <name>5-methyltetrahydropteroyltri-L-glutamate</name>
        <dbReference type="ChEBI" id="CHEBI:58207"/>
    </ligand>
</feature>
<evidence type="ECO:0000313" key="13">
    <source>
        <dbReference type="Proteomes" id="UP000693996"/>
    </source>
</evidence>
<accession>A0A916NUA8</accession>
<dbReference type="EC" id="2.1.1.14" evidence="9"/>
<dbReference type="Pfam" id="PF08267">
    <property type="entry name" value="Meth_synt_1"/>
    <property type="match status" value="1"/>
</dbReference>
<dbReference type="CDD" id="cd03312">
    <property type="entry name" value="CIMS_N_terminal_like"/>
    <property type="match status" value="1"/>
</dbReference>
<keyword evidence="7 9" id="KW-0862">Zinc</keyword>
<feature type="binding site" evidence="9">
    <location>
        <position position="488"/>
    </location>
    <ligand>
        <name>L-homocysteine</name>
        <dbReference type="ChEBI" id="CHEBI:58199"/>
    </ligand>
</feature>
<comment type="pathway">
    <text evidence="9">Amino-acid biosynthesis; L-methionine biosynthesis via de novo pathway; L-methionine from L-homocysteine (MetE route): step 1/1.</text>
</comment>
<feature type="binding site" evidence="9">
    <location>
        <position position="609"/>
    </location>
    <ligand>
        <name>5-methyltetrahydropteroyltri-L-glutamate</name>
        <dbReference type="ChEBI" id="CHEBI:58207"/>
    </ligand>
</feature>
<evidence type="ECO:0000313" key="12">
    <source>
        <dbReference type="EMBL" id="CAG7594742.1"/>
    </source>
</evidence>
<feature type="binding site" evidence="9">
    <location>
        <begin position="435"/>
        <end position="437"/>
    </location>
    <ligand>
        <name>L-methionine</name>
        <dbReference type="ChEBI" id="CHEBI:57844"/>
    </ligand>
</feature>
<feature type="domain" description="Cobalamin-independent methionine synthase MetE N-terminal" evidence="11">
    <location>
        <begin position="4"/>
        <end position="313"/>
    </location>
</feature>
<feature type="binding site" evidence="9">
    <location>
        <position position="645"/>
    </location>
    <ligand>
        <name>Zn(2+)</name>
        <dbReference type="ChEBI" id="CHEBI:29105"/>
        <note>catalytic</note>
    </ligand>
</feature>
<evidence type="ECO:0000256" key="3">
    <source>
        <dbReference type="ARBA" id="ARBA00022605"/>
    </source>
</evidence>
<evidence type="ECO:0000256" key="1">
    <source>
        <dbReference type="ARBA" id="ARBA00009553"/>
    </source>
</evidence>
<dbReference type="GO" id="GO:0003871">
    <property type="term" value="F:5-methyltetrahydropteroyltriglutamate-homocysteine S-methyltransferase activity"/>
    <property type="evidence" value="ECO:0007669"/>
    <property type="project" value="UniProtKB-UniRule"/>
</dbReference>
<dbReference type="AlphaFoldDB" id="A0A916NUA8"/>
<dbReference type="FunFam" id="3.20.20.210:FF:000002">
    <property type="entry name" value="5-methyltetrahydropteroyltriglutamate--homocysteine methyltransferase"/>
    <property type="match status" value="1"/>
</dbReference>
<keyword evidence="3 9" id="KW-0028">Amino-acid biosynthesis</keyword>
<protein>
    <recommendedName>
        <fullName evidence="9">5-methyltetrahydropteroyltriglutamate--homocysteine methyltransferase</fullName>
        <ecNumber evidence="9">2.1.1.14</ecNumber>
    </recommendedName>
    <alternativeName>
        <fullName evidence="9">Cobalamin-independent methionine synthase</fullName>
    </alternativeName>
    <alternativeName>
        <fullName evidence="9">Methionine synthase, vitamin-B12 independent isozyme</fullName>
    </alternativeName>
</protein>
<evidence type="ECO:0000256" key="7">
    <source>
        <dbReference type="ARBA" id="ARBA00022833"/>
    </source>
</evidence>
<dbReference type="InterPro" id="IPR006276">
    <property type="entry name" value="Cobalamin-indep_Met_synthase"/>
</dbReference>
<feature type="domain" description="Cobalamin-independent methionine synthase MetE C-terminal/archaeal" evidence="10">
    <location>
        <begin position="431"/>
        <end position="752"/>
    </location>
</feature>
<dbReference type="GO" id="GO:0009086">
    <property type="term" value="P:methionine biosynthetic process"/>
    <property type="evidence" value="ECO:0007669"/>
    <property type="project" value="UniProtKB-UniRule"/>
</dbReference>
<feature type="binding site" evidence="9">
    <location>
        <position position="603"/>
    </location>
    <ligand>
        <name>L-homocysteine</name>
        <dbReference type="ChEBI" id="CHEBI:58199"/>
    </ligand>
</feature>
<feature type="binding site" evidence="9">
    <location>
        <position position="647"/>
    </location>
    <ligand>
        <name>Zn(2+)</name>
        <dbReference type="ChEBI" id="CHEBI:29105"/>
        <note>catalytic</note>
    </ligand>
</feature>
<keyword evidence="5 9" id="KW-0479">Metal-binding</keyword>
<dbReference type="GO" id="GO:0008270">
    <property type="term" value="F:zinc ion binding"/>
    <property type="evidence" value="ECO:0007669"/>
    <property type="project" value="InterPro"/>
</dbReference>
<dbReference type="InterPro" id="IPR002629">
    <property type="entry name" value="Met_Synth_C/arc"/>
</dbReference>
<feature type="binding site" evidence="9">
    <location>
        <begin position="519"/>
        <end position="520"/>
    </location>
    <ligand>
        <name>5-methyltetrahydropteroyltri-L-glutamate</name>
        <dbReference type="ChEBI" id="CHEBI:58207"/>
    </ligand>
</feature>